<dbReference type="eggNOG" id="COG0457">
    <property type="taxonomic scope" value="Bacteria"/>
</dbReference>
<feature type="compositionally biased region" description="Acidic residues" evidence="1">
    <location>
        <begin position="22"/>
        <end position="36"/>
    </location>
</feature>
<keyword evidence="2" id="KW-0472">Membrane</keyword>
<dbReference type="KEGG" id="hoh:Hoch_2168"/>
<dbReference type="EMBL" id="CP001804">
    <property type="protein sequence ID" value="ACY14713.1"/>
    <property type="molecule type" value="Genomic_DNA"/>
</dbReference>
<feature type="transmembrane region" description="Helical" evidence="2">
    <location>
        <begin position="312"/>
        <end position="334"/>
    </location>
</feature>
<evidence type="ECO:0000313" key="5">
    <source>
        <dbReference type="Proteomes" id="UP000001880"/>
    </source>
</evidence>
<protein>
    <recommendedName>
        <fullName evidence="6">PEGA domain-containing protein</fullName>
    </recommendedName>
</protein>
<keyword evidence="5" id="KW-1185">Reference proteome</keyword>
<evidence type="ECO:0000256" key="2">
    <source>
        <dbReference type="SAM" id="Phobius"/>
    </source>
</evidence>
<keyword evidence="3" id="KW-0732">Signal</keyword>
<dbReference type="OrthoDB" id="5521179at2"/>
<reference evidence="4 5" key="1">
    <citation type="journal article" date="2010" name="Stand. Genomic Sci.">
        <title>Complete genome sequence of Haliangium ochraceum type strain (SMP-2).</title>
        <authorList>
            <consortium name="US DOE Joint Genome Institute (JGI-PGF)"/>
            <person name="Ivanova N."/>
            <person name="Daum C."/>
            <person name="Lang E."/>
            <person name="Abt B."/>
            <person name="Kopitz M."/>
            <person name="Saunders E."/>
            <person name="Lapidus A."/>
            <person name="Lucas S."/>
            <person name="Glavina Del Rio T."/>
            <person name="Nolan M."/>
            <person name="Tice H."/>
            <person name="Copeland A."/>
            <person name="Cheng J.F."/>
            <person name="Chen F."/>
            <person name="Bruce D."/>
            <person name="Goodwin L."/>
            <person name="Pitluck S."/>
            <person name="Mavromatis K."/>
            <person name="Pati A."/>
            <person name="Mikhailova N."/>
            <person name="Chen A."/>
            <person name="Palaniappan K."/>
            <person name="Land M."/>
            <person name="Hauser L."/>
            <person name="Chang Y.J."/>
            <person name="Jeffries C.D."/>
            <person name="Detter J.C."/>
            <person name="Brettin T."/>
            <person name="Rohde M."/>
            <person name="Goker M."/>
            <person name="Bristow J."/>
            <person name="Markowitz V."/>
            <person name="Eisen J.A."/>
            <person name="Hugenholtz P."/>
            <person name="Kyrpides N.C."/>
            <person name="Klenk H.P."/>
        </authorList>
    </citation>
    <scope>NUCLEOTIDE SEQUENCE [LARGE SCALE GENOMIC DNA]</scope>
    <source>
        <strain evidence="5">DSM 14365 / CIP 107738 / JCM 11303 / AJ 13395 / SMP-2</strain>
    </source>
</reference>
<dbReference type="Proteomes" id="UP000001880">
    <property type="component" value="Chromosome"/>
</dbReference>
<sequence>MTWWLAALGLLFASVPALAQDGGEDETVQMDDDESPFEGAGAMVPEAGLDSDSDRGEARPWAEGVSAADQAAARALFTEGNTLLRNSLFASAVERYRAALGRWDHPAIHFNMALALLNLNRPIEVYLSFKRAKAYGAAPLLGEEQLERADNFLAMLGGQIGTIELRCDEPGASVVLDGKPVLACPGRYRTLALVGTHQVVASKPEHLDQSHKFVLEPGALERVRLELYSLAELSSARRRWPAWLPWAVIGVGVAASAGGVVAHAQARQRIEEFDRSFDERCLPERPGAPLGCEDGRFPDLEGLLASGEQRQVIATGAYAIGGALLLGGLAMAYVNQPRFVHEEAARMLSVVPEIGRDGAVVRATLRF</sequence>
<evidence type="ECO:0008006" key="6">
    <source>
        <dbReference type="Google" id="ProtNLM"/>
    </source>
</evidence>
<keyword evidence="2" id="KW-0812">Transmembrane</keyword>
<feature type="transmembrane region" description="Helical" evidence="2">
    <location>
        <begin position="243"/>
        <end position="262"/>
    </location>
</feature>
<feature type="signal peptide" evidence="3">
    <location>
        <begin position="1"/>
        <end position="19"/>
    </location>
</feature>
<name>D0LGZ1_HALO1</name>
<dbReference type="AlphaFoldDB" id="D0LGZ1"/>
<evidence type="ECO:0000256" key="3">
    <source>
        <dbReference type="SAM" id="SignalP"/>
    </source>
</evidence>
<evidence type="ECO:0000256" key="1">
    <source>
        <dbReference type="SAM" id="MobiDB-lite"/>
    </source>
</evidence>
<keyword evidence="2" id="KW-1133">Transmembrane helix</keyword>
<gene>
    <name evidence="4" type="ordered locus">Hoch_2168</name>
</gene>
<dbReference type="RefSeq" id="WP_012827321.1">
    <property type="nucleotide sequence ID" value="NC_013440.1"/>
</dbReference>
<feature type="chain" id="PRO_5003010063" description="PEGA domain-containing protein" evidence="3">
    <location>
        <begin position="20"/>
        <end position="367"/>
    </location>
</feature>
<feature type="region of interest" description="Disordered" evidence="1">
    <location>
        <begin position="22"/>
        <end position="58"/>
    </location>
</feature>
<dbReference type="SUPFAM" id="SSF48452">
    <property type="entry name" value="TPR-like"/>
    <property type="match status" value="1"/>
</dbReference>
<organism evidence="4 5">
    <name type="scientific">Haliangium ochraceum (strain DSM 14365 / JCM 11303 / SMP-2)</name>
    <dbReference type="NCBI Taxonomy" id="502025"/>
    <lineage>
        <taxon>Bacteria</taxon>
        <taxon>Pseudomonadati</taxon>
        <taxon>Myxococcota</taxon>
        <taxon>Polyangia</taxon>
        <taxon>Haliangiales</taxon>
        <taxon>Kofleriaceae</taxon>
        <taxon>Haliangium</taxon>
    </lineage>
</organism>
<proteinExistence type="predicted"/>
<dbReference type="HOGENOM" id="CLU_052613_0_0_7"/>
<evidence type="ECO:0000313" key="4">
    <source>
        <dbReference type="EMBL" id="ACY14713.1"/>
    </source>
</evidence>
<dbReference type="STRING" id="502025.Hoch_2168"/>
<accession>D0LGZ1</accession>
<dbReference type="InterPro" id="IPR011990">
    <property type="entry name" value="TPR-like_helical_dom_sf"/>
</dbReference>